<feature type="transmembrane region" description="Helical" evidence="1">
    <location>
        <begin position="201"/>
        <end position="227"/>
    </location>
</feature>
<keyword evidence="1" id="KW-1133">Transmembrane helix</keyword>
<reference evidence="2" key="1">
    <citation type="journal article" date="2015" name="Nature">
        <title>Complex archaea that bridge the gap between prokaryotes and eukaryotes.</title>
        <authorList>
            <person name="Spang A."/>
            <person name="Saw J.H."/>
            <person name="Jorgensen S.L."/>
            <person name="Zaremba-Niedzwiedzka K."/>
            <person name="Martijn J."/>
            <person name="Lind A.E."/>
            <person name="van Eijk R."/>
            <person name="Schleper C."/>
            <person name="Guy L."/>
            <person name="Ettema T.J."/>
        </authorList>
    </citation>
    <scope>NUCLEOTIDE SEQUENCE</scope>
</reference>
<accession>A0A0F9R3D3</accession>
<name>A0A0F9R3D3_9ZZZZ</name>
<evidence type="ECO:0000256" key="1">
    <source>
        <dbReference type="SAM" id="Phobius"/>
    </source>
</evidence>
<sequence>MNKLFVILLLLLFSLNFANADLFLHEPEDENYSISNVAMTTEPRLNDFLAIEFDLSDQSSVVADNIHVHIKTYDEHGRLIHDYSTKLTSRADSTISIQNLNPKAIELSSGYEFFRTIPNQENTIENRLVTDDAGHFKAILFLDGCEIGQTQNCYFQTGEYTINILQEGLNETETFVVQGQRVQSFSIVQYLSTIANNTDSLIIIILGIVAAAIFVVIFILFVLKYVLPRLN</sequence>
<gene>
    <name evidence="2" type="ORF">LCGC14_0700240</name>
</gene>
<keyword evidence="1" id="KW-0472">Membrane</keyword>
<keyword evidence="1" id="KW-0812">Transmembrane</keyword>
<dbReference type="AlphaFoldDB" id="A0A0F9R3D3"/>
<evidence type="ECO:0000313" key="2">
    <source>
        <dbReference type="EMBL" id="KKN43742.1"/>
    </source>
</evidence>
<comment type="caution">
    <text evidence="2">The sequence shown here is derived from an EMBL/GenBank/DDBJ whole genome shotgun (WGS) entry which is preliminary data.</text>
</comment>
<organism evidence="2">
    <name type="scientific">marine sediment metagenome</name>
    <dbReference type="NCBI Taxonomy" id="412755"/>
    <lineage>
        <taxon>unclassified sequences</taxon>
        <taxon>metagenomes</taxon>
        <taxon>ecological metagenomes</taxon>
    </lineage>
</organism>
<dbReference type="EMBL" id="LAZR01001492">
    <property type="protein sequence ID" value="KKN43742.1"/>
    <property type="molecule type" value="Genomic_DNA"/>
</dbReference>
<proteinExistence type="predicted"/>
<protein>
    <submittedName>
        <fullName evidence="2">Uncharacterized protein</fullName>
    </submittedName>
</protein>